<dbReference type="SUPFAM" id="SSF103025">
    <property type="entry name" value="Folate-binding domain"/>
    <property type="match status" value="1"/>
</dbReference>
<dbReference type="Gene3D" id="3.30.70.1400">
    <property type="entry name" value="Aminomethyltransferase beta-barrel domains"/>
    <property type="match status" value="1"/>
</dbReference>
<comment type="catalytic activity">
    <reaction evidence="6">
        <text>N(6)-[(R)-S(8)-aminomethyldihydrolipoyl]-L-lysyl-[protein] + (6S)-5,6,7,8-tetrahydrofolate = N(6)-[(R)-dihydrolipoyl]-L-lysyl-[protein] + (6R)-5,10-methylene-5,6,7,8-tetrahydrofolate + NH4(+)</text>
        <dbReference type="Rhea" id="RHEA:16945"/>
        <dbReference type="Rhea" id="RHEA-COMP:10475"/>
        <dbReference type="Rhea" id="RHEA-COMP:10492"/>
        <dbReference type="ChEBI" id="CHEBI:15636"/>
        <dbReference type="ChEBI" id="CHEBI:28938"/>
        <dbReference type="ChEBI" id="CHEBI:57453"/>
        <dbReference type="ChEBI" id="CHEBI:83100"/>
        <dbReference type="ChEBI" id="CHEBI:83143"/>
        <dbReference type="EC" id="2.1.2.10"/>
    </reaction>
</comment>
<dbReference type="Gene3D" id="3.30.1360.120">
    <property type="entry name" value="Probable tRNA modification gtpase trme, domain 1"/>
    <property type="match status" value="1"/>
</dbReference>
<dbReference type="PANTHER" id="PTHR43757:SF2">
    <property type="entry name" value="AMINOMETHYLTRANSFERASE, MITOCHONDRIAL"/>
    <property type="match status" value="1"/>
</dbReference>
<keyword evidence="10" id="KW-0489">Methyltransferase</keyword>
<name>A0A7W7Z7G1_9BRAD</name>
<dbReference type="InterPro" id="IPR006223">
    <property type="entry name" value="GcvT"/>
</dbReference>
<comment type="caution">
    <text evidence="10">The sequence shown here is derived from an EMBL/GenBank/DDBJ whole genome shotgun (WGS) entry which is preliminary data.</text>
</comment>
<gene>
    <name evidence="10" type="ORF">HNR60_004213</name>
</gene>
<evidence type="ECO:0000313" key="10">
    <source>
        <dbReference type="EMBL" id="MBB5049435.1"/>
    </source>
</evidence>
<dbReference type="SUPFAM" id="SSF101790">
    <property type="entry name" value="Aminomethyltransferase beta-barrel domain"/>
    <property type="match status" value="1"/>
</dbReference>
<evidence type="ECO:0000256" key="4">
    <source>
        <dbReference type="ARBA" id="ARBA00022679"/>
    </source>
</evidence>
<dbReference type="GO" id="GO:0008483">
    <property type="term" value="F:transaminase activity"/>
    <property type="evidence" value="ECO:0007669"/>
    <property type="project" value="UniProtKB-KW"/>
</dbReference>
<sequence>MLVQNDSPEALQRTPLHELHLSLGGKMVPFAGYEMPVQYPAGVLKEHLHCRAKAGLFDVSHMGQLELRAKSGHVADAARALERLVPQDIVAIAPGRQRYAQFTNDKGGILDDLMVANSGRHLFLVVNAACKAADEAHLRDALSDVCDILALPDRALLALQGPRAEAALGTLCAQVAELRFMDSAPLTVMGLDCLVSRSGYTGEDGYEISVPAEGAVALAEALLDDPDVLPIGLGARDSLRLEAGLCLYGHDIDTTTTPVEGALEWSIQKSRRNGGARPGGFAGADVILSQLDNGASRRRVGLRPDGRAPVREGAPLFADATATESIGTICSGGFGPSLGGPLAMGYLPTPQARHDTVIFAEVRGQRLPLRVCATPFIPTSYKR</sequence>
<dbReference type="PANTHER" id="PTHR43757">
    <property type="entry name" value="AMINOMETHYLTRANSFERASE"/>
    <property type="match status" value="1"/>
</dbReference>
<reference evidence="10 11" key="1">
    <citation type="submission" date="2020-08" db="EMBL/GenBank/DDBJ databases">
        <title>Genomic Encyclopedia of Type Strains, Phase IV (KMG-IV): sequencing the most valuable type-strain genomes for metagenomic binning, comparative biology and taxonomic classification.</title>
        <authorList>
            <person name="Goeker M."/>
        </authorList>
    </citation>
    <scope>NUCLEOTIDE SEQUENCE [LARGE SCALE GENOMIC DNA]</scope>
    <source>
        <strain evidence="10 11">DSM 12706</strain>
    </source>
</reference>
<evidence type="ECO:0000256" key="7">
    <source>
        <dbReference type="PIRSR" id="PIRSR006487-1"/>
    </source>
</evidence>
<dbReference type="Proteomes" id="UP000542353">
    <property type="component" value="Unassembled WGS sequence"/>
</dbReference>
<dbReference type="Gene3D" id="4.10.1250.10">
    <property type="entry name" value="Aminomethyltransferase fragment"/>
    <property type="match status" value="1"/>
</dbReference>
<dbReference type="EC" id="2.1.2.10" evidence="2"/>
<dbReference type="GO" id="GO:0032259">
    <property type="term" value="P:methylation"/>
    <property type="evidence" value="ECO:0007669"/>
    <property type="project" value="UniProtKB-KW"/>
</dbReference>
<dbReference type="AlphaFoldDB" id="A0A7W7Z7G1"/>
<dbReference type="Gene3D" id="2.40.30.110">
    <property type="entry name" value="Aminomethyltransferase beta-barrel domains"/>
    <property type="match status" value="1"/>
</dbReference>
<dbReference type="InterPro" id="IPR029043">
    <property type="entry name" value="GcvT/YgfZ_C"/>
</dbReference>
<dbReference type="Pfam" id="PF01571">
    <property type="entry name" value="GCV_T"/>
    <property type="match status" value="1"/>
</dbReference>
<dbReference type="GO" id="GO:0005960">
    <property type="term" value="C:glycine cleavage complex"/>
    <property type="evidence" value="ECO:0007669"/>
    <property type="project" value="InterPro"/>
</dbReference>
<accession>A0A7W7Z7G1</accession>
<organism evidence="10 11">
    <name type="scientific">Rhodopseudomonas rhenobacensis</name>
    <dbReference type="NCBI Taxonomy" id="87461"/>
    <lineage>
        <taxon>Bacteria</taxon>
        <taxon>Pseudomonadati</taxon>
        <taxon>Pseudomonadota</taxon>
        <taxon>Alphaproteobacteria</taxon>
        <taxon>Hyphomicrobiales</taxon>
        <taxon>Nitrobacteraceae</taxon>
        <taxon>Rhodopseudomonas</taxon>
    </lineage>
</organism>
<feature type="domain" description="GCVT N-terminal" evidence="8">
    <location>
        <begin position="16"/>
        <end position="269"/>
    </location>
</feature>
<keyword evidence="11" id="KW-1185">Reference proteome</keyword>
<evidence type="ECO:0000256" key="6">
    <source>
        <dbReference type="ARBA" id="ARBA00047665"/>
    </source>
</evidence>
<keyword evidence="4 10" id="KW-0808">Transferase</keyword>
<feature type="domain" description="Aminomethyltransferase C-terminal" evidence="9">
    <location>
        <begin position="297"/>
        <end position="376"/>
    </location>
</feature>
<evidence type="ECO:0000256" key="2">
    <source>
        <dbReference type="ARBA" id="ARBA00012616"/>
    </source>
</evidence>
<evidence type="ECO:0000256" key="5">
    <source>
        <dbReference type="ARBA" id="ARBA00031395"/>
    </source>
</evidence>
<evidence type="ECO:0000313" key="11">
    <source>
        <dbReference type="Proteomes" id="UP000542353"/>
    </source>
</evidence>
<dbReference type="PIRSF" id="PIRSF006487">
    <property type="entry name" value="GcvT"/>
    <property type="match status" value="1"/>
</dbReference>
<protein>
    <recommendedName>
        <fullName evidence="2">aminomethyltransferase</fullName>
        <ecNumber evidence="2">2.1.2.10</ecNumber>
    </recommendedName>
    <alternativeName>
        <fullName evidence="5">Glycine cleavage system T protein</fullName>
    </alternativeName>
</protein>
<dbReference type="InterPro" id="IPR006222">
    <property type="entry name" value="GCVT_N"/>
</dbReference>
<dbReference type="EMBL" id="JACHIH010000036">
    <property type="protein sequence ID" value="MBB5049435.1"/>
    <property type="molecule type" value="Genomic_DNA"/>
</dbReference>
<dbReference type="InterPro" id="IPR027266">
    <property type="entry name" value="TrmE/GcvT-like"/>
</dbReference>
<dbReference type="GO" id="GO:0006546">
    <property type="term" value="P:glycine catabolic process"/>
    <property type="evidence" value="ECO:0007669"/>
    <property type="project" value="InterPro"/>
</dbReference>
<proteinExistence type="inferred from homology"/>
<dbReference type="InterPro" id="IPR028896">
    <property type="entry name" value="GcvT/YgfZ/DmdA"/>
</dbReference>
<evidence type="ECO:0000256" key="1">
    <source>
        <dbReference type="ARBA" id="ARBA00008609"/>
    </source>
</evidence>
<dbReference type="GO" id="GO:0008168">
    <property type="term" value="F:methyltransferase activity"/>
    <property type="evidence" value="ECO:0007669"/>
    <property type="project" value="UniProtKB-KW"/>
</dbReference>
<dbReference type="NCBIfam" id="TIGR00528">
    <property type="entry name" value="gcvT"/>
    <property type="match status" value="1"/>
</dbReference>
<comment type="similarity">
    <text evidence="1">Belongs to the GcvT family.</text>
</comment>
<feature type="binding site" evidence="7">
    <location>
        <position position="207"/>
    </location>
    <ligand>
        <name>substrate</name>
    </ligand>
</feature>
<dbReference type="Pfam" id="PF08669">
    <property type="entry name" value="GCV_T_C"/>
    <property type="match status" value="1"/>
</dbReference>
<keyword evidence="3" id="KW-0032">Aminotransferase</keyword>
<dbReference type="NCBIfam" id="NF010093">
    <property type="entry name" value="PRK13579.1"/>
    <property type="match status" value="1"/>
</dbReference>
<dbReference type="NCBIfam" id="NF001567">
    <property type="entry name" value="PRK00389.1"/>
    <property type="match status" value="1"/>
</dbReference>
<evidence type="ECO:0000256" key="3">
    <source>
        <dbReference type="ARBA" id="ARBA00022576"/>
    </source>
</evidence>
<dbReference type="FunFam" id="3.30.70.1400:FF:000007">
    <property type="entry name" value="Glycine cleavage system aminomethyltransferase T"/>
    <property type="match status" value="1"/>
</dbReference>
<evidence type="ECO:0000259" key="8">
    <source>
        <dbReference type="Pfam" id="PF01571"/>
    </source>
</evidence>
<dbReference type="InterPro" id="IPR013977">
    <property type="entry name" value="GcvT_C"/>
</dbReference>
<evidence type="ECO:0000259" key="9">
    <source>
        <dbReference type="Pfam" id="PF08669"/>
    </source>
</evidence>
<dbReference type="GO" id="GO:0004047">
    <property type="term" value="F:aminomethyltransferase activity"/>
    <property type="evidence" value="ECO:0007669"/>
    <property type="project" value="UniProtKB-EC"/>
</dbReference>
<dbReference type="RefSeq" id="WP_184261674.1">
    <property type="nucleotide sequence ID" value="NZ_JACHIH010000036.1"/>
</dbReference>